<sequence length="220" mass="23318">MTPEAPRPLRADAARNSEKILRAAREVYADSGPDAMLDDIARRAGVGIATLYRRFPNKEALVRAALEQSITGRLAPAIEQALADNDPRRGLSTLMDATLALVAGERNTIAAAENSGALTAEIAAPFLDSLVELTRRGQDSGLIRSDVLPEDMHRIMGMLTGVLWSTDPGSGGWSRYVTLIMDALSPEGATPLPRAPSASSRCAAPATRRPRPEAPAAEPG</sequence>
<keyword evidence="8" id="KW-1185">Reference proteome</keyword>
<dbReference type="EMBL" id="JBHSFQ010000015">
    <property type="protein sequence ID" value="MFC4563388.1"/>
    <property type="molecule type" value="Genomic_DNA"/>
</dbReference>
<feature type="DNA-binding region" description="H-T-H motif" evidence="4">
    <location>
        <begin position="36"/>
        <end position="55"/>
    </location>
</feature>
<dbReference type="PANTHER" id="PTHR30055">
    <property type="entry name" value="HTH-TYPE TRANSCRIPTIONAL REGULATOR RUTR"/>
    <property type="match status" value="1"/>
</dbReference>
<evidence type="ECO:0000256" key="3">
    <source>
        <dbReference type="ARBA" id="ARBA00023163"/>
    </source>
</evidence>
<dbReference type="SUPFAM" id="SSF46689">
    <property type="entry name" value="Homeodomain-like"/>
    <property type="match status" value="1"/>
</dbReference>
<dbReference type="SUPFAM" id="SSF48498">
    <property type="entry name" value="Tetracyclin repressor-like, C-terminal domain"/>
    <property type="match status" value="1"/>
</dbReference>
<dbReference type="Gene3D" id="1.10.357.10">
    <property type="entry name" value="Tetracycline Repressor, domain 2"/>
    <property type="match status" value="1"/>
</dbReference>
<dbReference type="Pfam" id="PF00440">
    <property type="entry name" value="TetR_N"/>
    <property type="match status" value="1"/>
</dbReference>
<evidence type="ECO:0000256" key="5">
    <source>
        <dbReference type="SAM" id="MobiDB-lite"/>
    </source>
</evidence>
<evidence type="ECO:0000313" key="8">
    <source>
        <dbReference type="Proteomes" id="UP001595923"/>
    </source>
</evidence>
<gene>
    <name evidence="7" type="ORF">ACFO4E_16105</name>
</gene>
<evidence type="ECO:0000256" key="2">
    <source>
        <dbReference type="ARBA" id="ARBA00023125"/>
    </source>
</evidence>
<dbReference type="InterPro" id="IPR036271">
    <property type="entry name" value="Tet_transcr_reg_TetR-rel_C_sf"/>
</dbReference>
<feature type="domain" description="HTH tetR-type" evidence="6">
    <location>
        <begin position="14"/>
        <end position="73"/>
    </location>
</feature>
<name>A0ABV9DY65_9ACTN</name>
<keyword evidence="2 4" id="KW-0238">DNA-binding</keyword>
<dbReference type="InterPro" id="IPR001647">
    <property type="entry name" value="HTH_TetR"/>
</dbReference>
<proteinExistence type="predicted"/>
<feature type="region of interest" description="Disordered" evidence="5">
    <location>
        <begin position="187"/>
        <end position="220"/>
    </location>
</feature>
<dbReference type="RefSeq" id="WP_378575609.1">
    <property type="nucleotide sequence ID" value="NZ_JBHSFQ010000015.1"/>
</dbReference>
<reference evidence="8" key="1">
    <citation type="journal article" date="2019" name="Int. J. Syst. Evol. Microbiol.">
        <title>The Global Catalogue of Microorganisms (GCM) 10K type strain sequencing project: providing services to taxonomists for standard genome sequencing and annotation.</title>
        <authorList>
            <consortium name="The Broad Institute Genomics Platform"/>
            <consortium name="The Broad Institute Genome Sequencing Center for Infectious Disease"/>
            <person name="Wu L."/>
            <person name="Ma J."/>
        </authorList>
    </citation>
    <scope>NUCLEOTIDE SEQUENCE [LARGE SCALE GENOMIC DNA]</scope>
    <source>
        <strain evidence="8">XZYJ18</strain>
    </source>
</reference>
<dbReference type="InterPro" id="IPR050109">
    <property type="entry name" value="HTH-type_TetR-like_transc_reg"/>
</dbReference>
<evidence type="ECO:0000313" key="7">
    <source>
        <dbReference type="EMBL" id="MFC4563388.1"/>
    </source>
</evidence>
<evidence type="ECO:0000256" key="4">
    <source>
        <dbReference type="PROSITE-ProRule" id="PRU00335"/>
    </source>
</evidence>
<accession>A0ABV9DY65</accession>
<protein>
    <submittedName>
        <fullName evidence="7">TetR/AcrR family transcriptional regulator</fullName>
    </submittedName>
</protein>
<organism evidence="7 8">
    <name type="scientific">Nocardiopsis mangrovi</name>
    <dbReference type="NCBI Taxonomy" id="1179818"/>
    <lineage>
        <taxon>Bacteria</taxon>
        <taxon>Bacillati</taxon>
        <taxon>Actinomycetota</taxon>
        <taxon>Actinomycetes</taxon>
        <taxon>Streptosporangiales</taxon>
        <taxon>Nocardiopsidaceae</taxon>
        <taxon>Nocardiopsis</taxon>
    </lineage>
</organism>
<dbReference type="PRINTS" id="PR00455">
    <property type="entry name" value="HTHTETR"/>
</dbReference>
<dbReference type="PANTHER" id="PTHR30055:SF234">
    <property type="entry name" value="HTH-TYPE TRANSCRIPTIONAL REGULATOR BETI"/>
    <property type="match status" value="1"/>
</dbReference>
<dbReference type="InterPro" id="IPR009057">
    <property type="entry name" value="Homeodomain-like_sf"/>
</dbReference>
<evidence type="ECO:0000256" key="1">
    <source>
        <dbReference type="ARBA" id="ARBA00023015"/>
    </source>
</evidence>
<dbReference type="Proteomes" id="UP001595923">
    <property type="component" value="Unassembled WGS sequence"/>
</dbReference>
<feature type="compositionally biased region" description="Low complexity" evidence="5">
    <location>
        <begin position="189"/>
        <end position="207"/>
    </location>
</feature>
<dbReference type="PROSITE" id="PS50977">
    <property type="entry name" value="HTH_TETR_2"/>
    <property type="match status" value="1"/>
</dbReference>
<keyword evidence="3" id="KW-0804">Transcription</keyword>
<evidence type="ECO:0000259" key="6">
    <source>
        <dbReference type="PROSITE" id="PS50977"/>
    </source>
</evidence>
<keyword evidence="1" id="KW-0805">Transcription regulation</keyword>
<comment type="caution">
    <text evidence="7">The sequence shown here is derived from an EMBL/GenBank/DDBJ whole genome shotgun (WGS) entry which is preliminary data.</text>
</comment>